<evidence type="ECO:0000313" key="1">
    <source>
        <dbReference type="EMBL" id="KAB4451239.1"/>
    </source>
</evidence>
<proteinExistence type="predicted"/>
<organism evidence="1 3">
    <name type="scientific">Bacteroides thetaiotaomicron</name>
    <dbReference type="NCBI Taxonomy" id="818"/>
    <lineage>
        <taxon>Bacteria</taxon>
        <taxon>Pseudomonadati</taxon>
        <taxon>Bacteroidota</taxon>
        <taxon>Bacteroidia</taxon>
        <taxon>Bacteroidales</taxon>
        <taxon>Bacteroidaceae</taxon>
        <taxon>Bacteroides</taxon>
    </lineage>
</organism>
<evidence type="ECO:0000313" key="2">
    <source>
        <dbReference type="EMBL" id="KAB4470668.1"/>
    </source>
</evidence>
<accession>A0A6I0RPU4</accession>
<dbReference type="Pfam" id="PF16407">
    <property type="entry name" value="PKD_2"/>
    <property type="match status" value="1"/>
</dbReference>
<name>A0A6I0RPU4_BACT4</name>
<reference evidence="3 4" key="1">
    <citation type="journal article" date="2019" name="Nat. Med.">
        <title>A library of human gut bacterial isolates paired with longitudinal multiomics data enables mechanistic microbiome research.</title>
        <authorList>
            <person name="Poyet M."/>
            <person name="Groussin M."/>
            <person name="Gibbons S.M."/>
            <person name="Avila-Pacheco J."/>
            <person name="Jiang X."/>
            <person name="Kearney S.M."/>
            <person name="Perrotta A.R."/>
            <person name="Berdy B."/>
            <person name="Zhao S."/>
            <person name="Lieberman T.D."/>
            <person name="Swanson P.K."/>
            <person name="Smith M."/>
            <person name="Roesemann S."/>
            <person name="Alexander J.E."/>
            <person name="Rich S.A."/>
            <person name="Livny J."/>
            <person name="Vlamakis H."/>
            <person name="Clish C."/>
            <person name="Bullock K."/>
            <person name="Deik A."/>
            <person name="Scott J."/>
            <person name="Pierce K.A."/>
            <person name="Xavier R.J."/>
            <person name="Alm E.J."/>
        </authorList>
    </citation>
    <scope>NUCLEOTIDE SEQUENCE [LARGE SCALE GENOMIC DNA]</scope>
    <source>
        <strain evidence="2 4">BIOML-A156</strain>
        <strain evidence="1 3">BIOML-A165</strain>
    </source>
</reference>
<dbReference type="AlphaFoldDB" id="A0A6I0RPU4"/>
<dbReference type="RefSeq" id="WP_080669224.1">
    <property type="nucleotide sequence ID" value="NZ_CAXSVM010000020.1"/>
</dbReference>
<dbReference type="Proteomes" id="UP000488521">
    <property type="component" value="Unassembled WGS sequence"/>
</dbReference>
<dbReference type="PROSITE" id="PS51257">
    <property type="entry name" value="PROKAR_LIPOPROTEIN"/>
    <property type="match status" value="1"/>
</dbReference>
<protein>
    <recommendedName>
        <fullName evidence="5">PKD-like family protein</fullName>
    </recommendedName>
</protein>
<dbReference type="Proteomes" id="UP000460317">
    <property type="component" value="Unassembled WGS sequence"/>
</dbReference>
<comment type="caution">
    <text evidence="1">The sequence shown here is derived from an EMBL/GenBank/DDBJ whole genome shotgun (WGS) entry which is preliminary data.</text>
</comment>
<dbReference type="EMBL" id="WCRS01000017">
    <property type="protein sequence ID" value="KAB4470668.1"/>
    <property type="molecule type" value="Genomic_DNA"/>
</dbReference>
<gene>
    <name evidence="2" type="ORF">GAN59_19560</name>
    <name evidence="1" type="ORF">GAN93_14215</name>
</gene>
<evidence type="ECO:0000313" key="3">
    <source>
        <dbReference type="Proteomes" id="UP000460317"/>
    </source>
</evidence>
<dbReference type="EMBL" id="WCSB01000012">
    <property type="protein sequence ID" value="KAB4451239.1"/>
    <property type="molecule type" value="Genomic_DNA"/>
</dbReference>
<evidence type="ECO:0000313" key="4">
    <source>
        <dbReference type="Proteomes" id="UP000488521"/>
    </source>
</evidence>
<evidence type="ECO:0008006" key="5">
    <source>
        <dbReference type="Google" id="ProtNLM"/>
    </source>
</evidence>
<sequence>MMKEKIFAFLCLMSLLLSGCYEDKGNYDYNNLLKITITGFLSEKEDGTESEITSLTVTAGQVVKVRPILSFENEKDKKNLAYTWLFKDKVIGNEEKLNYTTEEVLSGYVLLDMEDLDTGNHFRATFSLSVLDPYAGSGFLVLSEKEGEPCLSFLMGAYTDGNDQFTPYIGLYQKENGKVLPKDVFKIHEHFRSNRHSTQIMAVCKSDFVDINAYTFKEEIRAAGLFMSGEIPTISDVMFMQWVDLVADEQGRLYKRVKSTNELFHSNRFLPSFVKDEQGEVLQGIRIIPGDISNSKNFCLLYDTYKKRYLIISDWKGSYGNTLAKIVVAQHGSGEQGWSEGFTRLDRMDGYKVVYTGHYMNPSEYLYPAANRYFSIIEKDGVYYHQHFRVNRDYTTGAMDVTEDIQGILPGLGGIMQENSIFCILRYSFGFDASIHPYLLMSSGKSLYLYDITERDSNSAEGFFKLYEFDSPIVAMNGECISGTQLGVGLEDGSFHVLNMTLAKDHLMDKEKLFLWSLPAGELGTIKDIQYNVQNQSPNFN</sequence>
<dbReference type="InterPro" id="IPR032183">
    <property type="entry name" value="PKD-like"/>
</dbReference>